<dbReference type="GO" id="GO:0052689">
    <property type="term" value="F:carboxylic ester hydrolase activity"/>
    <property type="evidence" value="ECO:0007669"/>
    <property type="project" value="InterPro"/>
</dbReference>
<evidence type="ECO:0000256" key="1">
    <source>
        <dbReference type="SAM" id="SignalP"/>
    </source>
</evidence>
<reference evidence="4 5" key="1">
    <citation type="submission" date="2016-08" db="EMBL/GenBank/DDBJ databases">
        <title>Hymenobacter coccineus sp. nov., Hymenobacter lapidarius sp. nov. and Hymenobacter glacialis sp. nov., isolated from Antarctic soil.</title>
        <authorList>
            <person name="Sedlacek I."/>
            <person name="Kralova S."/>
            <person name="Kyrova K."/>
            <person name="Maslanova I."/>
            <person name="Stankova E."/>
            <person name="Vrbovska V."/>
            <person name="Nemec M."/>
            <person name="Bartak M."/>
            <person name="Svec P."/>
            <person name="Busse H.-J."/>
            <person name="Pantucek R."/>
        </authorList>
    </citation>
    <scope>NUCLEOTIDE SEQUENCE [LARGE SCALE GENOMIC DNA]</scope>
    <source>
        <strain evidence="4 5">CCM 8649</strain>
    </source>
</reference>
<dbReference type="SUPFAM" id="SSF52266">
    <property type="entry name" value="SGNH hydrolase"/>
    <property type="match status" value="1"/>
</dbReference>
<dbReference type="Proteomes" id="UP000177506">
    <property type="component" value="Unassembled WGS sequence"/>
</dbReference>
<dbReference type="InterPro" id="IPR037461">
    <property type="entry name" value="CtCE2-like_dom"/>
</dbReference>
<dbReference type="InterPro" id="IPR036514">
    <property type="entry name" value="SGNH_hydro_sf"/>
</dbReference>
<comment type="caution">
    <text evidence="4">The sequence shown here is derived from an EMBL/GenBank/DDBJ whole genome shotgun (WGS) entry which is preliminary data.</text>
</comment>
<dbReference type="PANTHER" id="PTHR37834">
    <property type="entry name" value="GDSL-LIKE LIPASE/ACYLHYDROLASE DOMAIN PROTEIN (AFU_ORTHOLOGUE AFUA_2G00620)"/>
    <property type="match status" value="1"/>
</dbReference>
<dbReference type="Pfam" id="PF17996">
    <property type="entry name" value="CE2_N"/>
    <property type="match status" value="1"/>
</dbReference>
<dbReference type="InterPro" id="IPR052762">
    <property type="entry name" value="PCW_deacetylase/CE"/>
</dbReference>
<dbReference type="Gene3D" id="3.40.50.1110">
    <property type="entry name" value="SGNH hydrolase"/>
    <property type="match status" value="1"/>
</dbReference>
<dbReference type="PANTHER" id="PTHR37834:SF2">
    <property type="entry name" value="ESTERASE, SGNH HYDROLASE-TYPE"/>
    <property type="match status" value="1"/>
</dbReference>
<dbReference type="Pfam" id="PF13472">
    <property type="entry name" value="Lipase_GDSL_2"/>
    <property type="match status" value="1"/>
</dbReference>
<gene>
    <name evidence="4" type="ORF">BEN49_14215</name>
</gene>
<organism evidence="4 5">
    <name type="scientific">Hymenobacter coccineus</name>
    <dbReference type="NCBI Taxonomy" id="1908235"/>
    <lineage>
        <taxon>Bacteria</taxon>
        <taxon>Pseudomonadati</taxon>
        <taxon>Bacteroidota</taxon>
        <taxon>Cytophagia</taxon>
        <taxon>Cytophagales</taxon>
        <taxon>Hymenobacteraceae</taxon>
        <taxon>Hymenobacter</taxon>
    </lineage>
</organism>
<dbReference type="Gene3D" id="2.60.120.260">
    <property type="entry name" value="Galactose-binding domain-like"/>
    <property type="match status" value="1"/>
</dbReference>
<dbReference type="InterPro" id="IPR013830">
    <property type="entry name" value="SGNH_hydro"/>
</dbReference>
<accession>A0A1G1SUF7</accession>
<evidence type="ECO:0000259" key="3">
    <source>
        <dbReference type="Pfam" id="PF17996"/>
    </source>
</evidence>
<keyword evidence="1" id="KW-0732">Signal</keyword>
<dbReference type="AlphaFoldDB" id="A0A1G1SUF7"/>
<dbReference type="InterPro" id="IPR040794">
    <property type="entry name" value="CE2_N"/>
</dbReference>
<evidence type="ECO:0000313" key="5">
    <source>
        <dbReference type="Proteomes" id="UP000177506"/>
    </source>
</evidence>
<dbReference type="CDD" id="cd01831">
    <property type="entry name" value="Endoglucanase_E_like"/>
    <property type="match status" value="1"/>
</dbReference>
<name>A0A1G1SUF7_9BACT</name>
<feature type="chain" id="PRO_5009578340" description="GDSL family lipase" evidence="1">
    <location>
        <begin position="21"/>
        <end position="368"/>
    </location>
</feature>
<feature type="signal peptide" evidence="1">
    <location>
        <begin position="1"/>
        <end position="20"/>
    </location>
</feature>
<feature type="domain" description="Carbohydrate esterase 2 N-terminal" evidence="3">
    <location>
        <begin position="38"/>
        <end position="137"/>
    </location>
</feature>
<evidence type="ECO:0008006" key="6">
    <source>
        <dbReference type="Google" id="ProtNLM"/>
    </source>
</evidence>
<evidence type="ECO:0000313" key="4">
    <source>
        <dbReference type="EMBL" id="OGX82226.1"/>
    </source>
</evidence>
<sequence length="368" mass="40117">MLSKYVLLALCGLGLSVAPAAVPTKNPNTLPAIALPTYGRYRLTEAKQLELISSAVHFGFSFEGRQCEIFASLPGAADHNYLQYELDGVYQRRLRIDGSSKAPLTITAPGPGRHTVWVYKATEAHTGPIFVQKITGQRLKALREPAAPLIEFIGNSITCGAAMDASEVPCGTDAYHDQHNAYQAYGPRVARALHTRFVLSSVSGIGAYRNWNSDGPTMSQVYEKTDFQEASSQRWNFSVFTPRVVSIALGTNDFSSGDGKRPRLPFDSAQFVGHYLNFVGLVKSKYPRAQIALLSSPMVNGPNRTKLQNCLTAIKTGTDAAHPADQPVALYFFQPMQARGCSGHPSVEDHAILAKELEPFFRPLVAGK</sequence>
<proteinExistence type="predicted"/>
<feature type="domain" description="SGNH hydrolase-type esterase" evidence="2">
    <location>
        <begin position="152"/>
        <end position="302"/>
    </location>
</feature>
<evidence type="ECO:0000259" key="2">
    <source>
        <dbReference type="Pfam" id="PF13472"/>
    </source>
</evidence>
<keyword evidence="5" id="KW-1185">Reference proteome</keyword>
<protein>
    <recommendedName>
        <fullName evidence="6">GDSL family lipase</fullName>
    </recommendedName>
</protein>
<dbReference type="EMBL" id="MDZA01000434">
    <property type="protein sequence ID" value="OGX82226.1"/>
    <property type="molecule type" value="Genomic_DNA"/>
</dbReference>